<dbReference type="AlphaFoldDB" id="A0A4P6P8G7"/>
<name>A0A4P6P8G7_9GAMM</name>
<sequence length="94" mass="10555">MYSASKANRKSKADSCNNVINIFSAMDSNAKKEFIKRASNTHLPPSKPEAIAGQNYQLKLVANESAAKDEDSNSRLPSWLMWLLPESLIKTWKK</sequence>
<evidence type="ECO:0000313" key="2">
    <source>
        <dbReference type="Proteomes" id="UP000290244"/>
    </source>
</evidence>
<dbReference type="Proteomes" id="UP000290244">
    <property type="component" value="Chromosome"/>
</dbReference>
<gene>
    <name evidence="1" type="ORF">EMK97_09060</name>
</gene>
<keyword evidence="2" id="KW-1185">Reference proteome</keyword>
<accession>A0A4P6P8G7</accession>
<protein>
    <submittedName>
        <fullName evidence="1">Uncharacterized protein</fullName>
    </submittedName>
</protein>
<proteinExistence type="predicted"/>
<dbReference type="RefSeq" id="WP_130601430.1">
    <property type="nucleotide sequence ID" value="NZ_CP034759.1"/>
</dbReference>
<dbReference type="EMBL" id="CP034759">
    <property type="protein sequence ID" value="QBG35852.1"/>
    <property type="molecule type" value="Genomic_DNA"/>
</dbReference>
<dbReference type="KEGG" id="lsd:EMK97_09060"/>
<reference evidence="1 2" key="1">
    <citation type="submission" date="2018-12" db="EMBL/GenBank/DDBJ databases">
        <title>Complete genome of Litorilituus sediminis.</title>
        <authorList>
            <person name="Liu A."/>
            <person name="Rong J."/>
        </authorList>
    </citation>
    <scope>NUCLEOTIDE SEQUENCE [LARGE SCALE GENOMIC DNA]</scope>
    <source>
        <strain evidence="1 2">JCM 17549</strain>
    </source>
</reference>
<evidence type="ECO:0000313" key="1">
    <source>
        <dbReference type="EMBL" id="QBG35852.1"/>
    </source>
</evidence>
<organism evidence="1 2">
    <name type="scientific">Litorilituus sediminis</name>
    <dbReference type="NCBI Taxonomy" id="718192"/>
    <lineage>
        <taxon>Bacteria</taxon>
        <taxon>Pseudomonadati</taxon>
        <taxon>Pseudomonadota</taxon>
        <taxon>Gammaproteobacteria</taxon>
        <taxon>Alteromonadales</taxon>
        <taxon>Colwelliaceae</taxon>
        <taxon>Litorilituus</taxon>
    </lineage>
</organism>